<dbReference type="EMBL" id="JAPJZI010000001">
    <property type="protein sequence ID" value="MDA5398865.1"/>
    <property type="molecule type" value="Genomic_DNA"/>
</dbReference>
<feature type="domain" description="Flavodoxin-like fold" evidence="3">
    <location>
        <begin position="2"/>
        <end position="185"/>
    </location>
</feature>
<organism evidence="4 5">
    <name type="scientific">Hoeflea prorocentri</name>
    <dbReference type="NCBI Taxonomy" id="1922333"/>
    <lineage>
        <taxon>Bacteria</taxon>
        <taxon>Pseudomonadati</taxon>
        <taxon>Pseudomonadota</taxon>
        <taxon>Alphaproteobacteria</taxon>
        <taxon>Hyphomicrobiales</taxon>
        <taxon>Rhizobiaceae</taxon>
        <taxon>Hoeflea</taxon>
    </lineage>
</organism>
<evidence type="ECO:0000256" key="1">
    <source>
        <dbReference type="ARBA" id="ARBA00006252"/>
    </source>
</evidence>
<protein>
    <submittedName>
        <fullName evidence="4">NAD(P)H-dependent oxidoreductase</fullName>
    </submittedName>
</protein>
<evidence type="ECO:0000313" key="4">
    <source>
        <dbReference type="EMBL" id="MDA5398865.1"/>
    </source>
</evidence>
<sequence>MSKIVIIQGHPDPAGNRLCHALGHAYAEGARDAGHDVEFIEIGKLDFPLLRSPVDWNAGAEATPPVLIPAQKACLDANHLVFIYPLWLGTMPALLKGFLEQVFRPGVALSQGDGFPKAMLRDKSARIVVTMGMPALAYRFFFMAHSLKNLQRNILGFVGIKPIRNTLFGMVEGVSDKKRSTWLEQMRSLGRQAR</sequence>
<dbReference type="RefSeq" id="WP_267990275.1">
    <property type="nucleotide sequence ID" value="NZ_JAPJZI010000001.1"/>
</dbReference>
<comment type="similarity">
    <text evidence="1">Belongs to the NAD(P)H dehydrogenase (quinone) family.</text>
</comment>
<dbReference type="GO" id="GO:0003955">
    <property type="term" value="F:NAD(P)H dehydrogenase (quinone) activity"/>
    <property type="evidence" value="ECO:0007669"/>
    <property type="project" value="TreeGrafter"/>
</dbReference>
<proteinExistence type="inferred from homology"/>
<dbReference type="AlphaFoldDB" id="A0A9X3UIJ0"/>
<evidence type="ECO:0000256" key="2">
    <source>
        <dbReference type="ARBA" id="ARBA00023002"/>
    </source>
</evidence>
<dbReference type="GO" id="GO:0005829">
    <property type="term" value="C:cytosol"/>
    <property type="evidence" value="ECO:0007669"/>
    <property type="project" value="TreeGrafter"/>
</dbReference>
<keyword evidence="5" id="KW-1185">Reference proteome</keyword>
<evidence type="ECO:0000259" key="3">
    <source>
        <dbReference type="Pfam" id="PF02525"/>
    </source>
</evidence>
<dbReference type="InterPro" id="IPR003680">
    <property type="entry name" value="Flavodoxin_fold"/>
</dbReference>
<dbReference type="Pfam" id="PF02525">
    <property type="entry name" value="Flavodoxin_2"/>
    <property type="match status" value="1"/>
</dbReference>
<dbReference type="SUPFAM" id="SSF52218">
    <property type="entry name" value="Flavoproteins"/>
    <property type="match status" value="1"/>
</dbReference>
<reference evidence="4" key="1">
    <citation type="submission" date="2022-11" db="EMBL/GenBank/DDBJ databases">
        <title>Draft genome sequence of Hoeflea poritis E7-10 and Hoeflea prorocentri PM5-8, separated from scleractinian coral Porites lutea and marine dinoflagellate.</title>
        <authorList>
            <person name="Zhang G."/>
            <person name="Wei Q."/>
            <person name="Cai L."/>
        </authorList>
    </citation>
    <scope>NUCLEOTIDE SEQUENCE</scope>
    <source>
        <strain evidence="4">PM5-8</strain>
    </source>
</reference>
<dbReference type="InterPro" id="IPR051545">
    <property type="entry name" value="NAD(P)H_dehydrogenase_qn"/>
</dbReference>
<comment type="caution">
    <text evidence="4">The sequence shown here is derived from an EMBL/GenBank/DDBJ whole genome shotgun (WGS) entry which is preliminary data.</text>
</comment>
<name>A0A9X3UIJ0_9HYPH</name>
<dbReference type="PANTHER" id="PTHR10204:SF34">
    <property type="entry name" value="NAD(P)H DEHYDROGENASE [QUINONE] 1 ISOFORM 1"/>
    <property type="match status" value="1"/>
</dbReference>
<dbReference type="Proteomes" id="UP001151234">
    <property type="component" value="Unassembled WGS sequence"/>
</dbReference>
<evidence type="ECO:0000313" key="5">
    <source>
        <dbReference type="Proteomes" id="UP001151234"/>
    </source>
</evidence>
<gene>
    <name evidence="4" type="ORF">OQ273_09815</name>
</gene>
<dbReference type="PANTHER" id="PTHR10204">
    <property type="entry name" value="NAD P H OXIDOREDUCTASE-RELATED"/>
    <property type="match status" value="1"/>
</dbReference>
<dbReference type="Gene3D" id="3.40.50.360">
    <property type="match status" value="1"/>
</dbReference>
<dbReference type="InterPro" id="IPR029039">
    <property type="entry name" value="Flavoprotein-like_sf"/>
</dbReference>
<accession>A0A9X3UIJ0</accession>
<keyword evidence="2" id="KW-0560">Oxidoreductase</keyword>